<comment type="caution">
    <text evidence="2">The sequence shown here is derived from an EMBL/GenBank/DDBJ whole genome shotgun (WGS) entry which is preliminary data.</text>
</comment>
<protein>
    <submittedName>
        <fullName evidence="2">Uncharacterized protein</fullName>
    </submittedName>
</protein>
<reference evidence="2 3" key="1">
    <citation type="submission" date="2021-01" db="EMBL/GenBank/DDBJ databases">
        <title>Whole genome shotgun sequence of Actinoplanes palleronii NBRC 14916.</title>
        <authorList>
            <person name="Komaki H."/>
            <person name="Tamura T."/>
        </authorList>
    </citation>
    <scope>NUCLEOTIDE SEQUENCE [LARGE SCALE GENOMIC DNA]</scope>
    <source>
        <strain evidence="2 3">NBRC 14916</strain>
    </source>
</reference>
<proteinExistence type="predicted"/>
<keyword evidence="3" id="KW-1185">Reference proteome</keyword>
<name>A0ABQ4B400_9ACTN</name>
<accession>A0ABQ4B400</accession>
<evidence type="ECO:0000256" key="1">
    <source>
        <dbReference type="SAM" id="MobiDB-lite"/>
    </source>
</evidence>
<dbReference type="Proteomes" id="UP000624709">
    <property type="component" value="Unassembled WGS sequence"/>
</dbReference>
<feature type="region of interest" description="Disordered" evidence="1">
    <location>
        <begin position="35"/>
        <end position="57"/>
    </location>
</feature>
<organism evidence="2 3">
    <name type="scientific">Actinoplanes palleronii</name>
    <dbReference type="NCBI Taxonomy" id="113570"/>
    <lineage>
        <taxon>Bacteria</taxon>
        <taxon>Bacillati</taxon>
        <taxon>Actinomycetota</taxon>
        <taxon>Actinomycetes</taxon>
        <taxon>Micromonosporales</taxon>
        <taxon>Micromonosporaceae</taxon>
        <taxon>Actinoplanes</taxon>
    </lineage>
</organism>
<gene>
    <name evidence="2" type="ORF">Apa02nite_015020</name>
</gene>
<evidence type="ECO:0000313" key="3">
    <source>
        <dbReference type="Proteomes" id="UP000624709"/>
    </source>
</evidence>
<sequence length="83" mass="9086">MHATYGYTCHICGHGGAREADHLTPLAIAPDQPISYQDMRPAHGSNSPCPECPKREGKPRCCNQERGTKSVDAVKAFVPAHEW</sequence>
<dbReference type="EMBL" id="BOMS01000018">
    <property type="protein sequence ID" value="GIE65394.1"/>
    <property type="molecule type" value="Genomic_DNA"/>
</dbReference>
<evidence type="ECO:0000313" key="2">
    <source>
        <dbReference type="EMBL" id="GIE65394.1"/>
    </source>
</evidence>